<dbReference type="InterPro" id="IPR036249">
    <property type="entry name" value="Thioredoxin-like_sf"/>
</dbReference>
<feature type="domain" description="Thioredoxin" evidence="11">
    <location>
        <begin position="49"/>
        <end position="201"/>
    </location>
</feature>
<sequence>MLFYNNHSIQISRASKFLLISSSLYYLFTINFSTFQPIKNLNFINAMHVLKDKPFPKGITLKNQDNEDVNLDTMVGTGKPSIVFFYPKDETYGCTQEVCHFRDSYSVFSEAGATVLGISPDSPDSHKNFIAKQNLPFQLLSDSQGEARKAFVVQQQFMGMVNGRVTYLINRDGIIVDVFNSQLNFSGHAKKAVEFVKNQMASDK</sequence>
<dbReference type="EC" id="1.11.1.24" evidence="2"/>
<keyword evidence="6" id="KW-1015">Disulfide bond</keyword>
<evidence type="ECO:0000256" key="10">
    <source>
        <dbReference type="ARBA" id="ARBA00049091"/>
    </source>
</evidence>
<dbReference type="Gene3D" id="3.40.30.10">
    <property type="entry name" value="Glutaredoxin"/>
    <property type="match status" value="1"/>
</dbReference>
<evidence type="ECO:0000256" key="7">
    <source>
        <dbReference type="ARBA" id="ARBA00023284"/>
    </source>
</evidence>
<evidence type="ECO:0000256" key="9">
    <source>
        <dbReference type="ARBA" id="ARBA00038489"/>
    </source>
</evidence>
<keyword evidence="13" id="KW-1185">Reference proteome</keyword>
<dbReference type="InterPro" id="IPR013766">
    <property type="entry name" value="Thioredoxin_domain"/>
</dbReference>
<name>A0A397HMY4_9GLOM</name>
<dbReference type="Pfam" id="PF00578">
    <property type="entry name" value="AhpC-TSA"/>
    <property type="match status" value="1"/>
</dbReference>
<evidence type="ECO:0000256" key="3">
    <source>
        <dbReference type="ARBA" id="ARBA00022559"/>
    </source>
</evidence>
<dbReference type="PANTHER" id="PTHR42801">
    <property type="entry name" value="THIOREDOXIN-DEPENDENT PEROXIDE REDUCTASE"/>
    <property type="match status" value="1"/>
</dbReference>
<dbReference type="CDD" id="cd03017">
    <property type="entry name" value="PRX_BCP"/>
    <property type="match status" value="1"/>
</dbReference>
<evidence type="ECO:0000313" key="13">
    <source>
        <dbReference type="Proteomes" id="UP000266861"/>
    </source>
</evidence>
<dbReference type="InterPro" id="IPR000866">
    <property type="entry name" value="AhpC/TSA"/>
</dbReference>
<dbReference type="EMBL" id="PQFF01000302">
    <property type="protein sequence ID" value="RHZ63328.1"/>
    <property type="molecule type" value="Genomic_DNA"/>
</dbReference>
<evidence type="ECO:0000313" key="12">
    <source>
        <dbReference type="EMBL" id="RHZ63328.1"/>
    </source>
</evidence>
<evidence type="ECO:0000256" key="1">
    <source>
        <dbReference type="ARBA" id="ARBA00011245"/>
    </source>
</evidence>
<comment type="subunit">
    <text evidence="1">Monomer.</text>
</comment>
<evidence type="ECO:0000256" key="6">
    <source>
        <dbReference type="ARBA" id="ARBA00023157"/>
    </source>
</evidence>
<proteinExistence type="inferred from homology"/>
<keyword evidence="5" id="KW-0560">Oxidoreductase</keyword>
<dbReference type="OrthoDB" id="338622at2759"/>
<organism evidence="12 13">
    <name type="scientific">Diversispora epigaea</name>
    <dbReference type="NCBI Taxonomy" id="1348612"/>
    <lineage>
        <taxon>Eukaryota</taxon>
        <taxon>Fungi</taxon>
        <taxon>Fungi incertae sedis</taxon>
        <taxon>Mucoromycota</taxon>
        <taxon>Glomeromycotina</taxon>
        <taxon>Glomeromycetes</taxon>
        <taxon>Diversisporales</taxon>
        <taxon>Diversisporaceae</taxon>
        <taxon>Diversispora</taxon>
    </lineage>
</organism>
<dbReference type="PANTHER" id="PTHR42801:SF4">
    <property type="entry name" value="AHPC_TSA FAMILY PROTEIN"/>
    <property type="match status" value="1"/>
</dbReference>
<dbReference type="GO" id="GO:0034599">
    <property type="term" value="P:cellular response to oxidative stress"/>
    <property type="evidence" value="ECO:0007669"/>
    <property type="project" value="TreeGrafter"/>
</dbReference>
<dbReference type="Proteomes" id="UP000266861">
    <property type="component" value="Unassembled WGS sequence"/>
</dbReference>
<keyword evidence="3" id="KW-0575">Peroxidase</keyword>
<keyword evidence="4" id="KW-0049">Antioxidant</keyword>
<accession>A0A397HMY4</accession>
<comment type="caution">
    <text evidence="12">The sequence shown here is derived from an EMBL/GenBank/DDBJ whole genome shotgun (WGS) entry which is preliminary data.</text>
</comment>
<dbReference type="GO" id="GO:0008379">
    <property type="term" value="F:thioredoxin peroxidase activity"/>
    <property type="evidence" value="ECO:0007669"/>
    <property type="project" value="TreeGrafter"/>
</dbReference>
<dbReference type="PROSITE" id="PS51352">
    <property type="entry name" value="THIOREDOXIN_2"/>
    <property type="match status" value="1"/>
</dbReference>
<dbReference type="FunFam" id="3.40.30.10:FF:000007">
    <property type="entry name" value="Thioredoxin-dependent thiol peroxidase"/>
    <property type="match status" value="1"/>
</dbReference>
<dbReference type="AlphaFoldDB" id="A0A397HMY4"/>
<evidence type="ECO:0000256" key="5">
    <source>
        <dbReference type="ARBA" id="ARBA00023002"/>
    </source>
</evidence>
<evidence type="ECO:0000256" key="4">
    <source>
        <dbReference type="ARBA" id="ARBA00022862"/>
    </source>
</evidence>
<dbReference type="SUPFAM" id="SSF52833">
    <property type="entry name" value="Thioredoxin-like"/>
    <property type="match status" value="1"/>
</dbReference>
<dbReference type="GO" id="GO:0005737">
    <property type="term" value="C:cytoplasm"/>
    <property type="evidence" value="ECO:0007669"/>
    <property type="project" value="TreeGrafter"/>
</dbReference>
<evidence type="ECO:0000256" key="2">
    <source>
        <dbReference type="ARBA" id="ARBA00013017"/>
    </source>
</evidence>
<keyword evidence="7" id="KW-0676">Redox-active center</keyword>
<dbReference type="InterPro" id="IPR050924">
    <property type="entry name" value="Peroxiredoxin_BCP/PrxQ"/>
</dbReference>
<comment type="similarity">
    <text evidence="9">Belongs to the peroxiredoxin family. BCP/PrxQ subfamily.</text>
</comment>
<evidence type="ECO:0000256" key="8">
    <source>
        <dbReference type="ARBA" id="ARBA00032824"/>
    </source>
</evidence>
<reference evidence="12 13" key="1">
    <citation type="submission" date="2018-08" db="EMBL/GenBank/DDBJ databases">
        <title>Genome and evolution of the arbuscular mycorrhizal fungus Diversispora epigaea (formerly Glomus versiforme) and its bacterial endosymbionts.</title>
        <authorList>
            <person name="Sun X."/>
            <person name="Fei Z."/>
            <person name="Harrison M."/>
        </authorList>
    </citation>
    <scope>NUCLEOTIDE SEQUENCE [LARGE SCALE GENOMIC DNA]</scope>
    <source>
        <strain evidence="12 13">IT104</strain>
    </source>
</reference>
<comment type="catalytic activity">
    <reaction evidence="10">
        <text>a hydroperoxide + [thioredoxin]-dithiol = an alcohol + [thioredoxin]-disulfide + H2O</text>
        <dbReference type="Rhea" id="RHEA:62620"/>
        <dbReference type="Rhea" id="RHEA-COMP:10698"/>
        <dbReference type="Rhea" id="RHEA-COMP:10700"/>
        <dbReference type="ChEBI" id="CHEBI:15377"/>
        <dbReference type="ChEBI" id="CHEBI:29950"/>
        <dbReference type="ChEBI" id="CHEBI:30879"/>
        <dbReference type="ChEBI" id="CHEBI:35924"/>
        <dbReference type="ChEBI" id="CHEBI:50058"/>
        <dbReference type="EC" id="1.11.1.24"/>
    </reaction>
</comment>
<dbReference type="GO" id="GO:0045454">
    <property type="term" value="P:cell redox homeostasis"/>
    <property type="evidence" value="ECO:0007669"/>
    <property type="project" value="TreeGrafter"/>
</dbReference>
<gene>
    <name evidence="12" type="ORF">Glove_330g16</name>
</gene>
<dbReference type="STRING" id="1348612.A0A397HMY4"/>
<protein>
    <recommendedName>
        <fullName evidence="2">thioredoxin-dependent peroxiredoxin</fullName>
        <ecNumber evidence="2">1.11.1.24</ecNumber>
    </recommendedName>
    <alternativeName>
        <fullName evidence="8">Thioredoxin peroxidase</fullName>
    </alternativeName>
</protein>
<evidence type="ECO:0000259" key="11">
    <source>
        <dbReference type="PROSITE" id="PS51352"/>
    </source>
</evidence>